<evidence type="ECO:0000256" key="11">
    <source>
        <dbReference type="SAM" id="MobiDB-lite"/>
    </source>
</evidence>
<reference evidence="13" key="1">
    <citation type="submission" date="2020-06" db="EMBL/GenBank/DDBJ databases">
        <authorList>
            <person name="Li T."/>
            <person name="Hu X."/>
            <person name="Zhang T."/>
            <person name="Song X."/>
            <person name="Zhang H."/>
            <person name="Dai N."/>
            <person name="Sheng W."/>
            <person name="Hou X."/>
            <person name="Wei L."/>
        </authorList>
    </citation>
    <scope>NUCLEOTIDE SEQUENCE</scope>
    <source>
        <strain evidence="13">G02</strain>
        <tissue evidence="13">Leaf</tissue>
    </source>
</reference>
<dbReference type="GO" id="GO:0008270">
    <property type="term" value="F:zinc ion binding"/>
    <property type="evidence" value="ECO:0007669"/>
    <property type="project" value="UniProtKB-KW"/>
</dbReference>
<reference evidence="13" key="2">
    <citation type="journal article" date="2024" name="Plant">
        <title>Genomic evolution and insights into agronomic trait innovations of Sesamum species.</title>
        <authorList>
            <person name="Miao H."/>
            <person name="Wang L."/>
            <person name="Qu L."/>
            <person name="Liu H."/>
            <person name="Sun Y."/>
            <person name="Le M."/>
            <person name="Wang Q."/>
            <person name="Wei S."/>
            <person name="Zheng Y."/>
            <person name="Lin W."/>
            <person name="Duan Y."/>
            <person name="Cao H."/>
            <person name="Xiong S."/>
            <person name="Wang X."/>
            <person name="Wei L."/>
            <person name="Li C."/>
            <person name="Ma Q."/>
            <person name="Ju M."/>
            <person name="Zhao R."/>
            <person name="Li G."/>
            <person name="Mu C."/>
            <person name="Tian Q."/>
            <person name="Mei H."/>
            <person name="Zhang T."/>
            <person name="Gao T."/>
            <person name="Zhang H."/>
        </authorList>
    </citation>
    <scope>NUCLEOTIDE SEQUENCE</scope>
    <source>
        <strain evidence="13">G02</strain>
    </source>
</reference>
<dbReference type="GO" id="GO:0016607">
    <property type="term" value="C:nuclear speck"/>
    <property type="evidence" value="ECO:0007669"/>
    <property type="project" value="UniProtKB-ARBA"/>
</dbReference>
<evidence type="ECO:0000256" key="2">
    <source>
        <dbReference type="ARBA" id="ARBA00022664"/>
    </source>
</evidence>
<dbReference type="Pfam" id="PF00076">
    <property type="entry name" value="RRM_1"/>
    <property type="match status" value="1"/>
</dbReference>
<keyword evidence="7" id="KW-0508">mRNA splicing</keyword>
<dbReference type="Pfam" id="PF00098">
    <property type="entry name" value="zf-CCHC"/>
    <property type="match status" value="1"/>
</dbReference>
<dbReference type="FunFam" id="3.30.70.330:FF:000214">
    <property type="entry name" value="Serine/arginine-rich splicing factor 7"/>
    <property type="match status" value="1"/>
</dbReference>
<name>A0AAW2MGL4_SESRA</name>
<evidence type="ECO:0000313" key="13">
    <source>
        <dbReference type="EMBL" id="KAL0330133.1"/>
    </source>
</evidence>
<keyword evidence="2" id="KW-0507">mRNA processing</keyword>
<evidence type="ECO:0000256" key="7">
    <source>
        <dbReference type="ARBA" id="ARBA00023187"/>
    </source>
</evidence>
<comment type="caution">
    <text evidence="13">The sequence shown here is derived from an EMBL/GenBank/DDBJ whole genome shotgun (WGS) entry which is preliminary data.</text>
</comment>
<sequence>MSRVYVGNLDPRVTERELEDEFRVFGVIRSVWVARRPPGYAFIDFDDRRDAQDAIRELDGKNGWRVELSHNSRGGGGGGRGGGRGRSGSDLKCYECGEPGHFALAILGNKRKEDLEIGYVHLYSVDMYGDLSIYFCAGTGVTVLVDVPLLDDAVCHPEDAATAGRLIVDERRFHMQTEMALGKGAGAGAEVG</sequence>
<dbReference type="GO" id="GO:0000398">
    <property type="term" value="P:mRNA splicing, via spliceosome"/>
    <property type="evidence" value="ECO:0007669"/>
    <property type="project" value="UniProtKB-ARBA"/>
</dbReference>
<dbReference type="Gene3D" id="3.30.70.330">
    <property type="match status" value="1"/>
</dbReference>
<keyword evidence="3" id="KW-0479">Metal-binding</keyword>
<evidence type="ECO:0000256" key="10">
    <source>
        <dbReference type="PROSITE-ProRule" id="PRU00176"/>
    </source>
</evidence>
<dbReference type="EMBL" id="JACGWJ010000022">
    <property type="protein sequence ID" value="KAL0330133.1"/>
    <property type="molecule type" value="Genomic_DNA"/>
</dbReference>
<dbReference type="InterPro" id="IPR050907">
    <property type="entry name" value="SRSF"/>
</dbReference>
<evidence type="ECO:0000256" key="1">
    <source>
        <dbReference type="ARBA" id="ARBA00004123"/>
    </source>
</evidence>
<proteinExistence type="inferred from homology"/>
<keyword evidence="6" id="KW-0862">Zinc</keyword>
<dbReference type="GO" id="GO:0005681">
    <property type="term" value="C:spliceosomal complex"/>
    <property type="evidence" value="ECO:0007669"/>
    <property type="project" value="UniProtKB-KW"/>
</dbReference>
<dbReference type="InterPro" id="IPR035979">
    <property type="entry name" value="RBD_domain_sf"/>
</dbReference>
<organism evidence="13">
    <name type="scientific">Sesamum radiatum</name>
    <name type="common">Black benniseed</name>
    <dbReference type="NCBI Taxonomy" id="300843"/>
    <lineage>
        <taxon>Eukaryota</taxon>
        <taxon>Viridiplantae</taxon>
        <taxon>Streptophyta</taxon>
        <taxon>Embryophyta</taxon>
        <taxon>Tracheophyta</taxon>
        <taxon>Spermatophyta</taxon>
        <taxon>Magnoliopsida</taxon>
        <taxon>eudicotyledons</taxon>
        <taxon>Gunneridae</taxon>
        <taxon>Pentapetalae</taxon>
        <taxon>asterids</taxon>
        <taxon>lamiids</taxon>
        <taxon>Lamiales</taxon>
        <taxon>Pedaliaceae</taxon>
        <taxon>Sesamum</taxon>
    </lineage>
</organism>
<keyword evidence="10" id="KW-0694">RNA-binding</keyword>
<dbReference type="InterPro" id="IPR001878">
    <property type="entry name" value="Znf_CCHC"/>
</dbReference>
<evidence type="ECO:0000256" key="3">
    <source>
        <dbReference type="ARBA" id="ARBA00022723"/>
    </source>
</evidence>
<dbReference type="SUPFAM" id="SSF54928">
    <property type="entry name" value="RNA-binding domain, RBD"/>
    <property type="match status" value="1"/>
</dbReference>
<dbReference type="PANTHER" id="PTHR23147">
    <property type="entry name" value="SERINE/ARGININE RICH SPLICING FACTOR"/>
    <property type="match status" value="1"/>
</dbReference>
<accession>A0AAW2MGL4</accession>
<keyword evidence="5" id="KW-0863">Zinc-finger</keyword>
<dbReference type="GO" id="GO:0003723">
    <property type="term" value="F:RNA binding"/>
    <property type="evidence" value="ECO:0007669"/>
    <property type="project" value="UniProtKB-UniRule"/>
</dbReference>
<dbReference type="InterPro" id="IPR000504">
    <property type="entry name" value="RRM_dom"/>
</dbReference>
<protein>
    <submittedName>
        <fullName evidence="13">Serine/arginine-rich splicing factor RSZ22A</fullName>
    </submittedName>
</protein>
<dbReference type="PROSITE" id="PS50102">
    <property type="entry name" value="RRM"/>
    <property type="match status" value="1"/>
</dbReference>
<feature type="domain" description="RRM" evidence="12">
    <location>
        <begin position="2"/>
        <end position="73"/>
    </location>
</feature>
<keyword evidence="4" id="KW-0747">Spliceosome</keyword>
<gene>
    <name evidence="13" type="ORF">Sradi_5000000</name>
</gene>
<dbReference type="CDD" id="cd12373">
    <property type="entry name" value="RRM_SRSF3_like"/>
    <property type="match status" value="1"/>
</dbReference>
<evidence type="ECO:0000256" key="4">
    <source>
        <dbReference type="ARBA" id="ARBA00022728"/>
    </source>
</evidence>
<evidence type="ECO:0000256" key="5">
    <source>
        <dbReference type="ARBA" id="ARBA00022771"/>
    </source>
</evidence>
<dbReference type="SMART" id="SM00360">
    <property type="entry name" value="RRM"/>
    <property type="match status" value="1"/>
</dbReference>
<evidence type="ECO:0000259" key="12">
    <source>
        <dbReference type="PROSITE" id="PS50102"/>
    </source>
</evidence>
<keyword evidence="8" id="KW-0539">Nucleus</keyword>
<comment type="similarity">
    <text evidence="9">Belongs to the splicing factor SR family. RSZ subfamily.</text>
</comment>
<evidence type="ECO:0000256" key="9">
    <source>
        <dbReference type="ARBA" id="ARBA00061011"/>
    </source>
</evidence>
<evidence type="ECO:0000256" key="8">
    <source>
        <dbReference type="ARBA" id="ARBA00023242"/>
    </source>
</evidence>
<evidence type="ECO:0000256" key="6">
    <source>
        <dbReference type="ARBA" id="ARBA00022833"/>
    </source>
</evidence>
<feature type="region of interest" description="Disordered" evidence="11">
    <location>
        <begin position="67"/>
        <end position="86"/>
    </location>
</feature>
<dbReference type="AlphaFoldDB" id="A0AAW2MGL4"/>
<dbReference type="InterPro" id="IPR012677">
    <property type="entry name" value="Nucleotide-bd_a/b_plait_sf"/>
</dbReference>
<comment type="subcellular location">
    <subcellularLocation>
        <location evidence="1">Nucleus</location>
    </subcellularLocation>
</comment>
<feature type="compositionally biased region" description="Gly residues" evidence="11">
    <location>
        <begin position="73"/>
        <end position="86"/>
    </location>
</feature>